<organism evidence="7 8">
    <name type="scientific">Anaerococcus groningensis</name>
    <dbReference type="NCBI Taxonomy" id="3115616"/>
    <lineage>
        <taxon>Bacteria</taxon>
        <taxon>Bacillati</taxon>
        <taxon>Bacillota</taxon>
        <taxon>Tissierellia</taxon>
        <taxon>Tissierellales</taxon>
        <taxon>Peptoniphilaceae</taxon>
        <taxon>Anaerococcus</taxon>
    </lineage>
</organism>
<gene>
    <name evidence="7" type="ORF">AB9Q04_01835</name>
</gene>
<keyword evidence="8" id="KW-1185">Reference proteome</keyword>
<evidence type="ECO:0000313" key="8">
    <source>
        <dbReference type="Proteomes" id="UP001637993"/>
    </source>
</evidence>
<evidence type="ECO:0000256" key="1">
    <source>
        <dbReference type="ARBA" id="ARBA00006594"/>
    </source>
</evidence>
<accession>A0ABW9MZ17</accession>
<dbReference type="PANTHER" id="PTHR30481">
    <property type="entry name" value="DNA ADENINE METHYLASE"/>
    <property type="match status" value="1"/>
</dbReference>
<dbReference type="InterPro" id="IPR029063">
    <property type="entry name" value="SAM-dependent_MTases_sf"/>
</dbReference>
<reference evidence="7 8" key="1">
    <citation type="journal article" date="2025" name="Anaerobe">
        <title>Description of Anaerococcus kampingiae sp. nov., Anaerococcus groningensis sp. nov., Anaerococcus martiniensis sp. nov., and Anaerococcus cruorum sp. nov., isolated from human clinical specimens.</title>
        <authorList>
            <person name="Boiten K.E."/>
            <person name="Meijer J."/>
            <person name="van Wezel E.M."/>
            <person name="Veloo A.C.M."/>
        </authorList>
    </citation>
    <scope>NUCLEOTIDE SEQUENCE [LARGE SCALE GENOMIC DNA]</scope>
    <source>
        <strain evidence="7 8">ENR1011</strain>
    </source>
</reference>
<dbReference type="Gene3D" id="1.10.1020.10">
    <property type="entry name" value="Adenine-specific Methyltransferase, Domain 2"/>
    <property type="match status" value="1"/>
</dbReference>
<evidence type="ECO:0000313" key="7">
    <source>
        <dbReference type="EMBL" id="MFO3717088.1"/>
    </source>
</evidence>
<comment type="catalytic activity">
    <reaction evidence="6">
        <text>a 2'-deoxyadenosine in DNA + S-adenosyl-L-methionine = an N(6)-methyl-2'-deoxyadenosine in DNA + S-adenosyl-L-homocysteine + H(+)</text>
        <dbReference type="Rhea" id="RHEA:15197"/>
        <dbReference type="Rhea" id="RHEA-COMP:12418"/>
        <dbReference type="Rhea" id="RHEA-COMP:12419"/>
        <dbReference type="ChEBI" id="CHEBI:15378"/>
        <dbReference type="ChEBI" id="CHEBI:57856"/>
        <dbReference type="ChEBI" id="CHEBI:59789"/>
        <dbReference type="ChEBI" id="CHEBI:90615"/>
        <dbReference type="ChEBI" id="CHEBI:90616"/>
        <dbReference type="EC" id="2.1.1.72"/>
    </reaction>
</comment>
<dbReference type="RefSeq" id="WP_410023685.1">
    <property type="nucleotide sequence ID" value="NZ_JBGMEG010000003.1"/>
</dbReference>
<dbReference type="PIRSF" id="PIRSF000398">
    <property type="entry name" value="M_m6A_EcoRV"/>
    <property type="match status" value="1"/>
</dbReference>
<dbReference type="PANTHER" id="PTHR30481:SF2">
    <property type="entry name" value="SITE-SPECIFIC DNA-METHYLTRANSFERASE (ADENINE-SPECIFIC)"/>
    <property type="match status" value="1"/>
</dbReference>
<dbReference type="InterPro" id="IPR012327">
    <property type="entry name" value="MeTrfase_D12"/>
</dbReference>
<dbReference type="Gene3D" id="3.40.50.150">
    <property type="entry name" value="Vaccinia Virus protein VP39"/>
    <property type="match status" value="1"/>
</dbReference>
<dbReference type="PRINTS" id="PR00505">
    <property type="entry name" value="D12N6MTFRASE"/>
</dbReference>
<dbReference type="Proteomes" id="UP001637993">
    <property type="component" value="Unassembled WGS sequence"/>
</dbReference>
<evidence type="ECO:0000256" key="4">
    <source>
        <dbReference type="ARBA" id="ARBA00022679"/>
    </source>
</evidence>
<dbReference type="InterPro" id="IPR023095">
    <property type="entry name" value="Ade_MeTrfase_dom_2"/>
</dbReference>
<comment type="similarity">
    <text evidence="1">Belongs to the N(4)/N(6)-methyltransferase family.</text>
</comment>
<evidence type="ECO:0000256" key="5">
    <source>
        <dbReference type="ARBA" id="ARBA00022691"/>
    </source>
</evidence>
<dbReference type="EMBL" id="JBGMEG010000003">
    <property type="protein sequence ID" value="MFO3717088.1"/>
    <property type="molecule type" value="Genomic_DNA"/>
</dbReference>
<dbReference type="SUPFAM" id="SSF53335">
    <property type="entry name" value="S-adenosyl-L-methionine-dependent methyltransferases"/>
    <property type="match status" value="1"/>
</dbReference>
<evidence type="ECO:0000256" key="6">
    <source>
        <dbReference type="ARBA" id="ARBA00047942"/>
    </source>
</evidence>
<protein>
    <recommendedName>
        <fullName evidence="2">site-specific DNA-methyltransferase (adenine-specific)</fullName>
        <ecNumber evidence="2">2.1.1.72</ecNumber>
    </recommendedName>
</protein>
<keyword evidence="3 7" id="KW-0489">Methyltransferase</keyword>
<dbReference type="EC" id="2.1.1.72" evidence="2"/>
<dbReference type="InterPro" id="IPR012263">
    <property type="entry name" value="M_m6A_EcoRV"/>
</dbReference>
<dbReference type="GO" id="GO:0032259">
    <property type="term" value="P:methylation"/>
    <property type="evidence" value="ECO:0007669"/>
    <property type="project" value="UniProtKB-KW"/>
</dbReference>
<name>A0ABW9MZ17_9FIRM</name>
<sequence length="292" mass="34295">MPITYSPLRYPGGKTQMADFVSNLLNINNLNDMSYAEPFAGGCGAGLKLLFKSNVKEIIINDLDVAIYSVWYAILYDTDRFIKDILKTQITIDEWREQKQIYESLRDSKNYNYNLAFATFYLNRTNVSGIISGGPIGGVSQNGKYLIDCRFNKSDLIKKILKIESNKSKIKLYNLEANTFINDVILNYSPDKVFIFFDPPYYNQGKNLYKNYYKYEEHNRLKNQIDTLNEYHWVLTYDNCIEISEMYDEYKQYLYTLNYSANINRKESELFIPSKKVSVEDYNKIKLKNICY</sequence>
<keyword evidence="4" id="KW-0808">Transferase</keyword>
<evidence type="ECO:0000256" key="2">
    <source>
        <dbReference type="ARBA" id="ARBA00011900"/>
    </source>
</evidence>
<comment type="caution">
    <text evidence="7">The sequence shown here is derived from an EMBL/GenBank/DDBJ whole genome shotgun (WGS) entry which is preliminary data.</text>
</comment>
<evidence type="ECO:0000256" key="3">
    <source>
        <dbReference type="ARBA" id="ARBA00022603"/>
    </source>
</evidence>
<keyword evidence="5" id="KW-0949">S-adenosyl-L-methionine</keyword>
<proteinExistence type="inferred from homology"/>
<dbReference type="GO" id="GO:0008168">
    <property type="term" value="F:methyltransferase activity"/>
    <property type="evidence" value="ECO:0007669"/>
    <property type="project" value="UniProtKB-KW"/>
</dbReference>